<accession>A0A2W1NCW3</accession>
<sequence length="112" mass="13047">MQLTNETDQQKKTYYVAVGTGEILEPHNMGGNFEFEIRATDEQIDQLAALFEESQEAQDDTAVRAHIPYREYHNDKENDAADYYLRQIYRKLHELGTAETRAHIERMNVLPS</sequence>
<evidence type="ECO:0000313" key="1">
    <source>
        <dbReference type="EMBL" id="PZE20921.1"/>
    </source>
</evidence>
<proteinExistence type="predicted"/>
<dbReference type="EMBL" id="NHRJ02000004">
    <property type="protein sequence ID" value="PZE20921.1"/>
    <property type="molecule type" value="Genomic_DNA"/>
</dbReference>
<gene>
    <name evidence="1" type="ORF">CBW46_009525</name>
</gene>
<name>A0A2W1NCW3_PAEXE</name>
<comment type="caution">
    <text evidence="1">The sequence shown here is derived from an EMBL/GenBank/DDBJ whole genome shotgun (WGS) entry which is preliminary data.</text>
</comment>
<keyword evidence="2" id="KW-1185">Reference proteome</keyword>
<evidence type="ECO:0000313" key="2">
    <source>
        <dbReference type="Proteomes" id="UP000214746"/>
    </source>
</evidence>
<dbReference type="Proteomes" id="UP000214746">
    <property type="component" value="Unassembled WGS sequence"/>
</dbReference>
<dbReference type="AlphaFoldDB" id="A0A2W1NCW3"/>
<dbReference type="RefSeq" id="WP_089199781.1">
    <property type="nucleotide sequence ID" value="NZ_NHRJ02000004.1"/>
</dbReference>
<evidence type="ECO:0008006" key="3">
    <source>
        <dbReference type="Google" id="ProtNLM"/>
    </source>
</evidence>
<dbReference type="OrthoDB" id="2706506at2"/>
<organism evidence="1 2">
    <name type="scientific">Paenibacillus xerothermodurans</name>
    <dbReference type="NCBI Taxonomy" id="1977292"/>
    <lineage>
        <taxon>Bacteria</taxon>
        <taxon>Bacillati</taxon>
        <taxon>Bacillota</taxon>
        <taxon>Bacilli</taxon>
        <taxon>Bacillales</taxon>
        <taxon>Paenibacillaceae</taxon>
        <taxon>Paenibacillus</taxon>
    </lineage>
</organism>
<reference evidence="1" key="1">
    <citation type="submission" date="2018-06" db="EMBL/GenBank/DDBJ databases">
        <title>Paenibacillus xerothermodurans sp. nov. an extremely dry heat resistant spore forming bacterium isolated from the soil of Cape Canaveral, Florida.</title>
        <authorList>
            <person name="Seuylemezian A."/>
            <person name="Kaur N."/>
            <person name="Patil P."/>
            <person name="Patil P."/>
            <person name="Mayilraj S."/>
            <person name="Vaishampayan P."/>
        </authorList>
    </citation>
    <scope>NUCLEOTIDE SEQUENCE [LARGE SCALE GENOMIC DNA]</scope>
    <source>
        <strain evidence="1">ATCC 27380</strain>
    </source>
</reference>
<protein>
    <recommendedName>
        <fullName evidence="3">Hydrolase</fullName>
    </recommendedName>
</protein>